<dbReference type="InterPro" id="IPR013098">
    <property type="entry name" value="Ig_I-set"/>
</dbReference>
<dbReference type="InterPro" id="IPR007110">
    <property type="entry name" value="Ig-like_dom"/>
</dbReference>
<dbReference type="GeneID" id="108678027"/>
<dbReference type="InterPro" id="IPR036179">
    <property type="entry name" value="Ig-like_dom_sf"/>
</dbReference>
<dbReference type="SMART" id="SM00408">
    <property type="entry name" value="IGc2"/>
    <property type="match status" value="2"/>
</dbReference>
<dbReference type="Gene3D" id="2.60.40.10">
    <property type="entry name" value="Immunoglobulins"/>
    <property type="match status" value="2"/>
</dbReference>
<dbReference type="InterPro" id="IPR003599">
    <property type="entry name" value="Ig_sub"/>
</dbReference>
<dbReference type="PROSITE" id="PS50835">
    <property type="entry name" value="IG_LIKE"/>
    <property type="match status" value="2"/>
</dbReference>
<evidence type="ECO:0000313" key="4">
    <source>
        <dbReference type="Proteomes" id="UP000694843"/>
    </source>
</evidence>
<dbReference type="Proteomes" id="UP000694843">
    <property type="component" value="Unplaced"/>
</dbReference>
<feature type="signal peptide" evidence="2">
    <location>
        <begin position="1"/>
        <end position="22"/>
    </location>
</feature>
<dbReference type="Pfam" id="PF07679">
    <property type="entry name" value="I-set"/>
    <property type="match status" value="1"/>
</dbReference>
<dbReference type="InterPro" id="IPR037448">
    <property type="entry name" value="Zig-8"/>
</dbReference>
<dbReference type="GO" id="GO:0032589">
    <property type="term" value="C:neuron projection membrane"/>
    <property type="evidence" value="ECO:0007669"/>
    <property type="project" value="TreeGrafter"/>
</dbReference>
<keyword evidence="4" id="KW-1185">Reference proteome</keyword>
<dbReference type="OrthoDB" id="190835at2759"/>
<name>A0A8B7P7M9_HYAAZ</name>
<evidence type="ECO:0000256" key="2">
    <source>
        <dbReference type="SAM" id="SignalP"/>
    </source>
</evidence>
<feature type="compositionally biased region" description="Basic and acidic residues" evidence="1">
    <location>
        <begin position="30"/>
        <end position="39"/>
    </location>
</feature>
<dbReference type="RefSeq" id="XP_018021847.1">
    <property type="nucleotide sequence ID" value="XM_018166358.2"/>
</dbReference>
<feature type="chain" id="PRO_5034069777" evidence="2">
    <location>
        <begin position="23"/>
        <end position="385"/>
    </location>
</feature>
<feature type="domain" description="Ig-like" evidence="3">
    <location>
        <begin position="81"/>
        <end position="180"/>
    </location>
</feature>
<accession>A0A8B7P7M9</accession>
<dbReference type="GO" id="GO:0050808">
    <property type="term" value="P:synapse organization"/>
    <property type="evidence" value="ECO:0007669"/>
    <property type="project" value="TreeGrafter"/>
</dbReference>
<dbReference type="PANTHER" id="PTHR23279:SF2">
    <property type="entry name" value="DEFECTIVE PROBOSCIS EXTENSION RESPONSE 19, ISOFORM A"/>
    <property type="match status" value="1"/>
</dbReference>
<sequence>MLFPSFNVLFFVLEIVSVNCEGRTSSGGKENAHKPESRASRSTYDGSSPVVTHGSVKNLASEGDEGETFDVWALAMRLDDPAALSATEDSSSLAARVLNNTEIVAQVGGTATLSCFTGHMSDETVTWLKREDDQLLTVGQLVYVSEERLRVSQCHRTKAWELFIKDVHKSDAGQYECQLTTHPPVSYFFTLRVTQAVAEVIGSKEVHIEEGSQLALECQVLRAPVPPIYIFWYHNGTMVNYNQNLIVRTENFTSSLVVSKVTGRDAGIYTCEPQLASPANVTVHVVTGERPAAMQHGHSSKAVINSPAHNILGLLVCLALGLLLRRDNLSEQHTQFVLQTPRSSLGSPSLTSRRLGMSISIQRHGGLGLNASVGETCNGHMVSFR</sequence>
<feature type="region of interest" description="Disordered" evidence="1">
    <location>
        <begin position="23"/>
        <end position="54"/>
    </location>
</feature>
<protein>
    <submittedName>
        <fullName evidence="5">Uncharacterized protein LOC108678027</fullName>
    </submittedName>
</protein>
<dbReference type="PANTHER" id="PTHR23279">
    <property type="entry name" value="DEFECTIVE PROBOSCIS EXTENSION RESPONSE DPR -RELATED"/>
    <property type="match status" value="1"/>
</dbReference>
<dbReference type="AlphaFoldDB" id="A0A8B7P7M9"/>
<keyword evidence="2" id="KW-0732">Signal</keyword>
<dbReference type="InterPro" id="IPR003598">
    <property type="entry name" value="Ig_sub2"/>
</dbReference>
<dbReference type="SUPFAM" id="SSF48726">
    <property type="entry name" value="Immunoglobulin"/>
    <property type="match status" value="2"/>
</dbReference>
<dbReference type="InterPro" id="IPR013783">
    <property type="entry name" value="Ig-like_fold"/>
</dbReference>
<evidence type="ECO:0000259" key="3">
    <source>
        <dbReference type="PROSITE" id="PS50835"/>
    </source>
</evidence>
<evidence type="ECO:0000256" key="1">
    <source>
        <dbReference type="SAM" id="MobiDB-lite"/>
    </source>
</evidence>
<feature type="domain" description="Ig-like" evidence="3">
    <location>
        <begin position="183"/>
        <end position="282"/>
    </location>
</feature>
<dbReference type="SMART" id="SM00409">
    <property type="entry name" value="IG"/>
    <property type="match status" value="2"/>
</dbReference>
<gene>
    <name evidence="5" type="primary">LOC108678027</name>
</gene>
<evidence type="ECO:0000313" key="5">
    <source>
        <dbReference type="RefSeq" id="XP_018021847.1"/>
    </source>
</evidence>
<organism evidence="4 5">
    <name type="scientific">Hyalella azteca</name>
    <name type="common">Amphipod</name>
    <dbReference type="NCBI Taxonomy" id="294128"/>
    <lineage>
        <taxon>Eukaryota</taxon>
        <taxon>Metazoa</taxon>
        <taxon>Ecdysozoa</taxon>
        <taxon>Arthropoda</taxon>
        <taxon>Crustacea</taxon>
        <taxon>Multicrustacea</taxon>
        <taxon>Malacostraca</taxon>
        <taxon>Eumalacostraca</taxon>
        <taxon>Peracarida</taxon>
        <taxon>Amphipoda</taxon>
        <taxon>Senticaudata</taxon>
        <taxon>Talitrida</taxon>
        <taxon>Talitroidea</taxon>
        <taxon>Hyalellidae</taxon>
        <taxon>Hyalella</taxon>
    </lineage>
</organism>
<dbReference type="Pfam" id="PF13927">
    <property type="entry name" value="Ig_3"/>
    <property type="match status" value="1"/>
</dbReference>
<feature type="compositionally biased region" description="Polar residues" evidence="1">
    <location>
        <begin position="40"/>
        <end position="50"/>
    </location>
</feature>
<reference evidence="5" key="1">
    <citation type="submission" date="2025-08" db="UniProtKB">
        <authorList>
            <consortium name="RefSeq"/>
        </authorList>
    </citation>
    <scope>IDENTIFICATION</scope>
    <source>
        <tissue evidence="5">Whole organism</tissue>
    </source>
</reference>
<proteinExistence type="predicted"/>
<dbReference type="KEGG" id="hazt:108678027"/>